<proteinExistence type="predicted"/>
<comment type="caution">
    <text evidence="1">The sequence shown here is derived from an EMBL/GenBank/DDBJ whole genome shotgun (WGS) entry which is preliminary data.</text>
</comment>
<sequence length="905" mass="102297">MLELKINRASLELEPWKIQWTPRETELMNNPTIRIEVNRRTNDKVNSTPAFASQDGRNSQQPSQYRTQQYNNYQRNGNQTYGGQTFGNNAQRYQNQTPQYGQDNGQAQAFNVAMNCWVCDKAGHRKNDCPTLRAFIDKGWVHLDDRSMLQWAQIKRRWLKQDIDPLTVSSPFKEKPAMATVENNAISVQLVPDSTGSLQEDNVDQFWKLSSIFAEDESDFRPRMTSLSECNNNTLAAATIARVPAEQKSYPSHEQSKVQKASQKTILRRPSNEHIPHLKGHKSRSEHLSNNRNINKDRIVQFREPDSAMEWETNIYDPRREDKDSQSQPQDNQARKKKLADKLEPDTRSVIKSILNTTVPLQIGTLLGNMPEVRKSLFRASYTADELEKFEISSIITEKGGTYPAAGAEISTVTTLSTLPDYVLVEAEEGHVVECYGIKAEHWTDPEISHIQQHVVANPGNDYEEAEEDEYSHLKDDRKPYDRAIGIEHLRRDCPKVPVDIRGNSFLALLDSGAELNTIKREAAERAMLPITSLPGSMKAARMVTANGSTASFVGIVWGVPIVIGQVEVRTNFFVVESCTNPIILGNPFLTDARARIEYATNGLTYCRIFSVDGQYNTRSGSVVASATLQYPTEGLAGSASVGAVGSIEVREARREEPKGDQPGMKPAREWKPKKRRRRRKRGEYISWENGDSIGKGADGSIVIRDEEGLCVIAMDSCEWLSDQVMQEIEQAVCIESTTRDTEDTFWQHSLASVNQGKELPIEVMTVAPAPLSRPEDAISPKDLQVNGAHKRKGVKVEPIDDSGQPTREIEGRLDWKERAAEKQRPNAGSDWAPFKQYFEPRYATFPRGTRMTSERISEMKISPDLRPKEKRNAVRNAVQTRSRPSMGFQRVRKSEQRRNPTRGH</sequence>
<reference evidence="1 2" key="1">
    <citation type="journal article" date="2019" name="bioRxiv">
        <title>Genomics, evolutionary history and diagnostics of the Alternaria alternata species group including apple and Asian pear pathotypes.</title>
        <authorList>
            <person name="Armitage A.D."/>
            <person name="Cockerton H.M."/>
            <person name="Sreenivasaprasad S."/>
            <person name="Woodhall J.W."/>
            <person name="Lane C.R."/>
            <person name="Harrison R.J."/>
            <person name="Clarkson J.P."/>
        </authorList>
    </citation>
    <scope>NUCLEOTIDE SEQUENCE [LARGE SCALE GENOMIC DNA]</scope>
    <source>
        <strain evidence="1 2">FERA 650</strain>
    </source>
</reference>
<evidence type="ECO:0000313" key="2">
    <source>
        <dbReference type="Proteomes" id="UP000293547"/>
    </source>
</evidence>
<dbReference type="Proteomes" id="UP000293547">
    <property type="component" value="Unassembled WGS sequence"/>
</dbReference>
<protein>
    <submittedName>
        <fullName evidence="1">Uncharacterized protein</fullName>
    </submittedName>
</protein>
<keyword evidence="2" id="KW-1185">Reference proteome</keyword>
<evidence type="ECO:0000313" key="1">
    <source>
        <dbReference type="EMBL" id="KAB2109348.1"/>
    </source>
</evidence>
<dbReference type="EMBL" id="PDWZ02000001">
    <property type="protein sequence ID" value="KAB2109348.1"/>
    <property type="molecule type" value="Genomic_DNA"/>
</dbReference>
<name>A0ACB6FY49_9PLEO</name>
<accession>A0ACB6FY49</accession>
<organism evidence="1 2">
    <name type="scientific">Alternaria gaisen</name>
    <dbReference type="NCBI Taxonomy" id="167740"/>
    <lineage>
        <taxon>Eukaryota</taxon>
        <taxon>Fungi</taxon>
        <taxon>Dikarya</taxon>
        <taxon>Ascomycota</taxon>
        <taxon>Pezizomycotina</taxon>
        <taxon>Dothideomycetes</taxon>
        <taxon>Pleosporomycetidae</taxon>
        <taxon>Pleosporales</taxon>
        <taxon>Pleosporineae</taxon>
        <taxon>Pleosporaceae</taxon>
        <taxon>Alternaria</taxon>
        <taxon>Alternaria sect. Alternaria</taxon>
    </lineage>
</organism>
<gene>
    <name evidence="1" type="ORF">AG0111_0g1376</name>
</gene>